<dbReference type="InterPro" id="IPR013216">
    <property type="entry name" value="Methyltransf_11"/>
</dbReference>
<gene>
    <name evidence="3" type="ORF">SMALB_1789</name>
</gene>
<evidence type="ECO:0000313" key="3">
    <source>
        <dbReference type="EMBL" id="NIY63845.1"/>
    </source>
</evidence>
<dbReference type="Proteomes" id="UP000536624">
    <property type="component" value="Unassembled WGS sequence"/>
</dbReference>
<dbReference type="InterPro" id="IPR011990">
    <property type="entry name" value="TPR-like_helical_dom_sf"/>
</dbReference>
<evidence type="ECO:0000259" key="2">
    <source>
        <dbReference type="Pfam" id="PF08241"/>
    </source>
</evidence>
<accession>A0A7X6AVL4</accession>
<sequence length="592" mass="63726">MKTLWTHLHAAPVRGLRIGPDGDHVVLDDPDGVLLLDLTGRPVAASGPATAAGPVRPESVRRVSVDGVRLTVELDGIVLDEAELDGPITAIVTPPDGSVVVAGTERGTVYGLRPLLTEDEALAFLDKERDVLRSAGTGTARHTADLYLGMGSARFAVRRLRQLAEREALPPDTVTAAIARIALRDGRTLRQDARAAFEAGRALAATGEPRAAVGLLQAAACDVRLRSRALHMAGECFHRLGADSASAIAYQQAALSGPGEDEKRLLYDSARALQGEGRHAEAAGRFETLLAWDATYHDAWKRHEESRTRAGSTAPDAVRPHRPAVTSPPLVSSPSATLVRDLEARGLLGNSDSRIEAYDAFFYVQFDHTGVHDSAKKRLELVQLLTAIGDVSAVATSLDVGSGTLRYPQVLHRFGVRSYGIDLSDAGIRACVDQRWAGRFAVADGTAMPFRDGSFDLVTCMMGTVNHLSAAQRERFLAESFRTLRPGGLLVVSAWDPACRFQTFMSFYSPAEMAQLRTRLTEREPLRAECAAAGFGDVRTTPFCTFPDWLVTGAGAAGTNADHLARLVDLDRDRTAHDPTVSGQMFLLSARR</sequence>
<dbReference type="Gene3D" id="1.25.40.10">
    <property type="entry name" value="Tetratricopeptide repeat domain"/>
    <property type="match status" value="1"/>
</dbReference>
<dbReference type="EMBL" id="JAALLH010000001">
    <property type="protein sequence ID" value="NIY63845.1"/>
    <property type="molecule type" value="Genomic_DNA"/>
</dbReference>
<dbReference type="SUPFAM" id="SSF53335">
    <property type="entry name" value="S-adenosyl-L-methionine-dependent methyltransferases"/>
    <property type="match status" value="1"/>
</dbReference>
<dbReference type="GO" id="GO:0008757">
    <property type="term" value="F:S-adenosylmethionine-dependent methyltransferase activity"/>
    <property type="evidence" value="ECO:0007669"/>
    <property type="project" value="InterPro"/>
</dbReference>
<reference evidence="3 4" key="1">
    <citation type="submission" date="2020-02" db="EMBL/GenBank/DDBJ databases">
        <title>Streptomyces malaysiensis DSM14702 (JHCC583434, PFL_A843) Genome sequencing and assembly.</title>
        <authorList>
            <person name="Samborskyy M."/>
        </authorList>
    </citation>
    <scope>NUCLEOTIDE SEQUENCE [LARGE SCALE GENOMIC DNA]</scope>
    <source>
        <strain evidence="3 4">DSM 14702</strain>
    </source>
</reference>
<dbReference type="GO" id="GO:0032259">
    <property type="term" value="P:methylation"/>
    <property type="evidence" value="ECO:0007669"/>
    <property type="project" value="UniProtKB-KW"/>
</dbReference>
<dbReference type="PANTHER" id="PTHR43591">
    <property type="entry name" value="METHYLTRANSFERASE"/>
    <property type="match status" value="1"/>
</dbReference>
<organism evidence="3 4">
    <name type="scientific">Streptomyces malaysiensis</name>
    <dbReference type="NCBI Taxonomy" id="92644"/>
    <lineage>
        <taxon>Bacteria</taxon>
        <taxon>Bacillati</taxon>
        <taxon>Actinomycetota</taxon>
        <taxon>Actinomycetes</taxon>
        <taxon>Kitasatosporales</taxon>
        <taxon>Streptomycetaceae</taxon>
        <taxon>Streptomyces</taxon>
        <taxon>Streptomyces violaceusniger group</taxon>
    </lineage>
</organism>
<keyword evidence="3" id="KW-0489">Methyltransferase</keyword>
<evidence type="ECO:0000313" key="4">
    <source>
        <dbReference type="Proteomes" id="UP000536624"/>
    </source>
</evidence>
<comment type="caution">
    <text evidence="3">The sequence shown here is derived from an EMBL/GenBank/DDBJ whole genome shotgun (WGS) entry which is preliminary data.</text>
</comment>
<feature type="region of interest" description="Disordered" evidence="1">
    <location>
        <begin position="304"/>
        <end position="332"/>
    </location>
</feature>
<dbReference type="SUPFAM" id="SSF48452">
    <property type="entry name" value="TPR-like"/>
    <property type="match status" value="1"/>
</dbReference>
<name>A0A7X6AVL4_STRMQ</name>
<dbReference type="SUPFAM" id="SSF63829">
    <property type="entry name" value="Calcium-dependent phosphotriesterase"/>
    <property type="match status" value="1"/>
</dbReference>
<dbReference type="RefSeq" id="WP_167500536.1">
    <property type="nucleotide sequence ID" value="NZ_JAALLH010000001.1"/>
</dbReference>
<dbReference type="CDD" id="cd02440">
    <property type="entry name" value="AdoMet_MTases"/>
    <property type="match status" value="1"/>
</dbReference>
<dbReference type="Gene3D" id="3.40.50.150">
    <property type="entry name" value="Vaccinia Virus protein VP39"/>
    <property type="match status" value="1"/>
</dbReference>
<dbReference type="AlphaFoldDB" id="A0A7X6AVL4"/>
<dbReference type="Pfam" id="PF08241">
    <property type="entry name" value="Methyltransf_11"/>
    <property type="match status" value="1"/>
</dbReference>
<proteinExistence type="predicted"/>
<evidence type="ECO:0000256" key="1">
    <source>
        <dbReference type="SAM" id="MobiDB-lite"/>
    </source>
</evidence>
<feature type="domain" description="Methyltransferase type 11" evidence="2">
    <location>
        <begin position="398"/>
        <end position="492"/>
    </location>
</feature>
<protein>
    <submittedName>
        <fullName evidence="3">Methyltransferase</fullName>
    </submittedName>
</protein>
<dbReference type="PANTHER" id="PTHR43591:SF24">
    <property type="entry name" value="2-METHOXY-6-POLYPRENYL-1,4-BENZOQUINOL METHYLASE, MITOCHONDRIAL"/>
    <property type="match status" value="1"/>
</dbReference>
<dbReference type="InterPro" id="IPR029063">
    <property type="entry name" value="SAM-dependent_MTases_sf"/>
</dbReference>
<keyword evidence="3" id="KW-0808">Transferase</keyword>